<evidence type="ECO:0000313" key="2">
    <source>
        <dbReference type="Proteomes" id="UP001057452"/>
    </source>
</evidence>
<comment type="caution">
    <text evidence="1">The sequence shown here is derived from an EMBL/GenBank/DDBJ whole genome shotgun (WGS) entry which is preliminary data.</text>
</comment>
<keyword evidence="2" id="KW-1185">Reference proteome</keyword>
<sequence length="353" mass="40837">MLDLTPPSMENTPPVLAGVEVIQEQQENPRQAVVDPLPHEDFNPPVSSTPERGQRENTSAEKHCKRLQAENHKLRKQNINLKKKLAKMKKEKERATKSETRAKERAVNLSEKFKPKGGKKLATERKLAVVSFLTRDENSRLLAGKKDTITKNKVKKQRRVLTKPLTELHALYNSEMKKSLSLSYRHFVRRPFYVTEPKTKDQDTCACMDHENVHLLANKLYSRDVLKTKSISELLGMIVCDPKNKGCMDRMYAKCCFEVVQFHETENSREVTWEQWKRVKSTNGEKTFANVVKQTQTGTIKELIDLFSQKLEALAIHQFNWLHQAEQFRLLKLNITECEAVLHIDFQRTMPAS</sequence>
<evidence type="ECO:0000313" key="1">
    <source>
        <dbReference type="EMBL" id="KAI4820542.1"/>
    </source>
</evidence>
<dbReference type="EMBL" id="CM043793">
    <property type="protein sequence ID" value="KAI4820542.1"/>
    <property type="molecule type" value="Genomic_DNA"/>
</dbReference>
<organism evidence="1 2">
    <name type="scientific">Chaenocephalus aceratus</name>
    <name type="common">Blackfin icefish</name>
    <name type="synonym">Chaenichthys aceratus</name>
    <dbReference type="NCBI Taxonomy" id="36190"/>
    <lineage>
        <taxon>Eukaryota</taxon>
        <taxon>Metazoa</taxon>
        <taxon>Chordata</taxon>
        <taxon>Craniata</taxon>
        <taxon>Vertebrata</taxon>
        <taxon>Euteleostomi</taxon>
        <taxon>Actinopterygii</taxon>
        <taxon>Neopterygii</taxon>
        <taxon>Teleostei</taxon>
        <taxon>Neoteleostei</taxon>
        <taxon>Acanthomorphata</taxon>
        <taxon>Eupercaria</taxon>
        <taxon>Perciformes</taxon>
        <taxon>Notothenioidei</taxon>
        <taxon>Channichthyidae</taxon>
        <taxon>Chaenocephalus</taxon>
    </lineage>
</organism>
<proteinExistence type="predicted"/>
<accession>A0ACB9X297</accession>
<dbReference type="Proteomes" id="UP001057452">
    <property type="component" value="Chromosome 9"/>
</dbReference>
<gene>
    <name evidence="1" type="ORF">KUCAC02_028516</name>
</gene>
<reference evidence="1" key="1">
    <citation type="submission" date="2022-05" db="EMBL/GenBank/DDBJ databases">
        <title>Chromosome-level genome of Chaenocephalus aceratus.</title>
        <authorList>
            <person name="Park H."/>
        </authorList>
    </citation>
    <scope>NUCLEOTIDE SEQUENCE</scope>
    <source>
        <strain evidence="1">KU_202001</strain>
    </source>
</reference>
<protein>
    <submittedName>
        <fullName evidence="1">Uncharacterized protein</fullName>
    </submittedName>
</protein>
<name>A0ACB9X297_CHAAC</name>